<dbReference type="InterPro" id="IPR029063">
    <property type="entry name" value="SAM-dependent_MTases_sf"/>
</dbReference>
<reference evidence="2" key="1">
    <citation type="submission" date="2015-01" db="EMBL/GenBank/DDBJ databases">
        <authorList>
            <person name="Manzoor Shahid"/>
            <person name="Zubair Saima"/>
        </authorList>
    </citation>
    <scope>NUCLEOTIDE SEQUENCE [LARGE SCALE GENOMIC DNA]</scope>
    <source>
        <strain evidence="2">Sp3</strain>
    </source>
</reference>
<dbReference type="Pfam" id="PF12847">
    <property type="entry name" value="Methyltransf_18"/>
    <property type="match status" value="1"/>
</dbReference>
<dbReference type="PANTHER" id="PTHR38451">
    <property type="entry name" value="TRNA (ADENINE(22)-N(1))-METHYLTRANSFERASE"/>
    <property type="match status" value="1"/>
</dbReference>
<proteinExistence type="predicted"/>
<dbReference type="PANTHER" id="PTHR38451:SF1">
    <property type="entry name" value="TRNA (ADENINE(22)-N(1))-METHYLTRANSFERASE"/>
    <property type="match status" value="1"/>
</dbReference>
<keyword evidence="1" id="KW-0808">Transferase</keyword>
<accession>A0A0B7MR11</accession>
<name>A0A0B7MR11_9FIRM</name>
<organism evidence="1 2">
    <name type="scientific">Syntrophaceticus schinkii</name>
    <dbReference type="NCBI Taxonomy" id="499207"/>
    <lineage>
        <taxon>Bacteria</taxon>
        <taxon>Bacillati</taxon>
        <taxon>Bacillota</taxon>
        <taxon>Clostridia</taxon>
        <taxon>Thermoanaerobacterales</taxon>
        <taxon>Thermoanaerobacterales Family III. Incertae Sedis</taxon>
        <taxon>Syntrophaceticus</taxon>
    </lineage>
</organism>
<evidence type="ECO:0000313" key="2">
    <source>
        <dbReference type="Proteomes" id="UP000046155"/>
    </source>
</evidence>
<dbReference type="Proteomes" id="UP000046155">
    <property type="component" value="Unassembled WGS sequence"/>
</dbReference>
<keyword evidence="1" id="KW-0489">Methyltransferase</keyword>
<dbReference type="Gene3D" id="3.40.50.150">
    <property type="entry name" value="Vaccinia Virus protein VP39"/>
    <property type="match status" value="1"/>
</dbReference>
<dbReference type="EMBL" id="CDRZ01000291">
    <property type="protein sequence ID" value="CEO90446.1"/>
    <property type="molecule type" value="Genomic_DNA"/>
</dbReference>
<dbReference type="GO" id="GO:0032259">
    <property type="term" value="P:methylation"/>
    <property type="evidence" value="ECO:0007669"/>
    <property type="project" value="UniProtKB-KW"/>
</dbReference>
<dbReference type="RefSeq" id="WP_052835724.1">
    <property type="nucleotide sequence ID" value="NZ_CDRZ01000291.1"/>
</dbReference>
<evidence type="ECO:0000313" key="1">
    <source>
        <dbReference type="EMBL" id="CEO90446.1"/>
    </source>
</evidence>
<sequence length="204" mass="22328">MIKSKLSERLTKIAGFVPRGHVVADIGTDHALLSIYLVLEGISSQVIASDLSTGPLSSARANVYLYKLEKSIEIRQGNGLESINPGEADVVIIAGMGGVKIIEILEGSHAVPDGVVRIILQPQGGAGMVRRWLFDHHWQIVDEELVLEHDNYYEIIVSEPSPGPKVNDIDKKLSRREMELLEIGPCLLEKKNTPSLIPFSSGEN</sequence>
<dbReference type="OrthoDB" id="5881184at2"/>
<dbReference type="InterPro" id="IPR006901">
    <property type="entry name" value="TrmK"/>
</dbReference>
<dbReference type="AlphaFoldDB" id="A0A0B7MR11"/>
<dbReference type="SUPFAM" id="SSF53335">
    <property type="entry name" value="S-adenosyl-L-methionine-dependent methyltransferases"/>
    <property type="match status" value="1"/>
</dbReference>
<dbReference type="PIRSF" id="PIRSF018637">
    <property type="entry name" value="TrmK"/>
    <property type="match status" value="1"/>
</dbReference>
<gene>
    <name evidence="1" type="ORF">SSCH_90008</name>
</gene>
<keyword evidence="2" id="KW-1185">Reference proteome</keyword>
<dbReference type="GO" id="GO:0160105">
    <property type="term" value="F:tRNA (adenine(22)-N1)-methyltransferase activity"/>
    <property type="evidence" value="ECO:0007669"/>
    <property type="project" value="InterPro"/>
</dbReference>
<protein>
    <submittedName>
        <fullName evidence="1">Predicted SAM-dependent methyltransferase</fullName>
    </submittedName>
</protein>